<dbReference type="CDD" id="cd03801">
    <property type="entry name" value="GT4_PimA-like"/>
    <property type="match status" value="1"/>
</dbReference>
<organism evidence="3 4">
    <name type="scientific">Candidatus Gottesmanbacteria bacterium CG1_02_37_22</name>
    <dbReference type="NCBI Taxonomy" id="1805209"/>
    <lineage>
        <taxon>Bacteria</taxon>
        <taxon>Candidatus Gottesmaniibacteriota</taxon>
    </lineage>
</organism>
<dbReference type="EMBL" id="MNUY01000046">
    <property type="protein sequence ID" value="OIO13961.1"/>
    <property type="molecule type" value="Genomic_DNA"/>
</dbReference>
<evidence type="ECO:0000259" key="2">
    <source>
        <dbReference type="Pfam" id="PF13439"/>
    </source>
</evidence>
<accession>A0A1J4TRU3</accession>
<reference evidence="3 4" key="1">
    <citation type="journal article" date="2016" name="Environ. Microbiol.">
        <title>Genomic resolution of a cold subsurface aquifer community provides metabolic insights for novel microbes adapted to high CO concentrations.</title>
        <authorList>
            <person name="Probst A.J."/>
            <person name="Castelle C.J."/>
            <person name="Singh A."/>
            <person name="Brown C.T."/>
            <person name="Anantharaman K."/>
            <person name="Sharon I."/>
            <person name="Hug L.A."/>
            <person name="Burstein D."/>
            <person name="Emerson J.B."/>
            <person name="Thomas B.C."/>
            <person name="Banfield J.F."/>
        </authorList>
    </citation>
    <scope>NUCLEOTIDE SEQUENCE [LARGE SCALE GENOMIC DNA]</scope>
    <source>
        <strain evidence="3">CG1_02_37_22</strain>
    </source>
</reference>
<evidence type="ECO:0000313" key="3">
    <source>
        <dbReference type="EMBL" id="OIO13961.1"/>
    </source>
</evidence>
<dbReference type="Pfam" id="PF13439">
    <property type="entry name" value="Glyco_transf_4"/>
    <property type="match status" value="1"/>
</dbReference>
<name>A0A1J4TRU3_9BACT</name>
<dbReference type="PANTHER" id="PTHR46401:SF8">
    <property type="entry name" value="BLL6006 PROTEIN"/>
    <property type="match status" value="1"/>
</dbReference>
<dbReference type="Gene3D" id="3.40.50.2000">
    <property type="entry name" value="Glycogen Phosphorylase B"/>
    <property type="match status" value="2"/>
</dbReference>
<dbReference type="SUPFAM" id="SSF53756">
    <property type="entry name" value="UDP-Glycosyltransferase/glycogen phosphorylase"/>
    <property type="match status" value="1"/>
</dbReference>
<sequence>MELIWNLVFEICDLFVIWFLEFICILELGSWSLNKLVNILWFTWKDRKNPLAGGAEVVSGELAKRLAKRGHKVIILTAGFAGAKHEEKTGGYRVVRVGNRWSVYLAAFIYYKRHLQGWADIVIDEINTIPFFAKYFVKEKNILVCYQLCREIWFHQMFFPLNLLGYVIEPFYLWLLKDRTVITESRSTKLDLIKHGFSKTKIQVISVGTEFPRAKKINIKGKFKNPTLLYLGTLRSMKRPDQTIKAFEIAKNKIPALQLVIAGQGKGLYSRFVNFMVKNSAFADSISLLGRISNKKKVTILRESHLLLATSVKEGWGLTVTEAASQGTPAVVYDVDGLRDAVLHNKTGLVCRKNNPNTMAENIVKILKDKKLYNRLRKNAWKESKNVNFGRSCKEFMRIIKLIS</sequence>
<dbReference type="Proteomes" id="UP000183120">
    <property type="component" value="Unassembled WGS sequence"/>
</dbReference>
<evidence type="ECO:0008006" key="5">
    <source>
        <dbReference type="Google" id="ProtNLM"/>
    </source>
</evidence>
<dbReference type="GO" id="GO:0016757">
    <property type="term" value="F:glycosyltransferase activity"/>
    <property type="evidence" value="ECO:0007669"/>
    <property type="project" value="InterPro"/>
</dbReference>
<dbReference type="InterPro" id="IPR028098">
    <property type="entry name" value="Glyco_trans_4-like_N"/>
</dbReference>
<feature type="domain" description="Glycosyl transferase family 1" evidence="1">
    <location>
        <begin position="220"/>
        <end position="381"/>
    </location>
</feature>
<dbReference type="Pfam" id="PF00534">
    <property type="entry name" value="Glycos_transf_1"/>
    <property type="match status" value="1"/>
</dbReference>
<proteinExistence type="predicted"/>
<evidence type="ECO:0000313" key="4">
    <source>
        <dbReference type="Proteomes" id="UP000183120"/>
    </source>
</evidence>
<protein>
    <recommendedName>
        <fullName evidence="5">Glycosyl transferase family 1 domain-containing protein</fullName>
    </recommendedName>
</protein>
<dbReference type="AlphaFoldDB" id="A0A1J4TRU3"/>
<feature type="domain" description="Glycosyltransferase subfamily 4-like N-terminal" evidence="2">
    <location>
        <begin position="53"/>
        <end position="208"/>
    </location>
</feature>
<gene>
    <name evidence="3" type="ORF">AUJ73_03025</name>
</gene>
<dbReference type="STRING" id="1805209.AUJ73_03025"/>
<dbReference type="InterPro" id="IPR001296">
    <property type="entry name" value="Glyco_trans_1"/>
</dbReference>
<dbReference type="PANTHER" id="PTHR46401">
    <property type="entry name" value="GLYCOSYLTRANSFERASE WBBK-RELATED"/>
    <property type="match status" value="1"/>
</dbReference>
<comment type="caution">
    <text evidence="3">The sequence shown here is derived from an EMBL/GenBank/DDBJ whole genome shotgun (WGS) entry which is preliminary data.</text>
</comment>
<evidence type="ECO:0000259" key="1">
    <source>
        <dbReference type="Pfam" id="PF00534"/>
    </source>
</evidence>